<dbReference type="InterPro" id="IPR008979">
    <property type="entry name" value="Galactose-bd-like_sf"/>
</dbReference>
<dbReference type="RefSeq" id="WP_346074917.1">
    <property type="nucleotide sequence ID" value="NZ_BAAATL010000025.1"/>
</dbReference>
<evidence type="ECO:0000313" key="4">
    <source>
        <dbReference type="Proteomes" id="UP001501721"/>
    </source>
</evidence>
<dbReference type="EMBL" id="BAAATL010000025">
    <property type="protein sequence ID" value="GAA2494737.1"/>
    <property type="molecule type" value="Genomic_DNA"/>
</dbReference>
<sequence length="99" mass="11004">MSLDPVLSTPHQPEHTFRTLQPVRDGEEVDVLIPLSSSATLFRAGDKLRLTVAGRYQRPRNPFFGHFPTHCQPTTSGKATILWSPKNASTLEIPVIPKT</sequence>
<proteinExistence type="predicted"/>
<evidence type="ECO:0000259" key="2">
    <source>
        <dbReference type="Pfam" id="PF08530"/>
    </source>
</evidence>
<feature type="region of interest" description="Disordered" evidence="1">
    <location>
        <begin position="1"/>
        <end position="22"/>
    </location>
</feature>
<accession>A0ABP5ZCT4</accession>
<comment type="caution">
    <text evidence="3">The sequence shown here is derived from an EMBL/GenBank/DDBJ whole genome shotgun (WGS) entry which is preliminary data.</text>
</comment>
<dbReference type="Pfam" id="PF08530">
    <property type="entry name" value="PepX_C"/>
    <property type="match status" value="1"/>
</dbReference>
<dbReference type="InterPro" id="IPR013736">
    <property type="entry name" value="Xaa-Pro_dipept_C"/>
</dbReference>
<evidence type="ECO:0000313" key="3">
    <source>
        <dbReference type="EMBL" id="GAA2494737.1"/>
    </source>
</evidence>
<dbReference type="Proteomes" id="UP001501721">
    <property type="component" value="Unassembled WGS sequence"/>
</dbReference>
<dbReference type="SUPFAM" id="SSF49785">
    <property type="entry name" value="Galactose-binding domain-like"/>
    <property type="match status" value="1"/>
</dbReference>
<feature type="domain" description="Xaa-Pro dipeptidyl-peptidase C-terminal" evidence="2">
    <location>
        <begin position="19"/>
        <end position="92"/>
    </location>
</feature>
<keyword evidence="4" id="KW-1185">Reference proteome</keyword>
<organism evidence="3 4">
    <name type="scientific">Streptomyces graminearus</name>
    <dbReference type="NCBI Taxonomy" id="284030"/>
    <lineage>
        <taxon>Bacteria</taxon>
        <taxon>Bacillati</taxon>
        <taxon>Actinomycetota</taxon>
        <taxon>Actinomycetes</taxon>
        <taxon>Kitasatosporales</taxon>
        <taxon>Streptomycetaceae</taxon>
        <taxon>Streptomyces</taxon>
    </lineage>
</organism>
<evidence type="ECO:0000256" key="1">
    <source>
        <dbReference type="SAM" id="MobiDB-lite"/>
    </source>
</evidence>
<dbReference type="Gene3D" id="2.60.120.260">
    <property type="entry name" value="Galactose-binding domain-like"/>
    <property type="match status" value="1"/>
</dbReference>
<protein>
    <recommendedName>
        <fullName evidence="2">Xaa-Pro dipeptidyl-peptidase C-terminal domain-containing protein</fullName>
    </recommendedName>
</protein>
<reference evidence="4" key="1">
    <citation type="journal article" date="2019" name="Int. J. Syst. Evol. Microbiol.">
        <title>The Global Catalogue of Microorganisms (GCM) 10K type strain sequencing project: providing services to taxonomists for standard genome sequencing and annotation.</title>
        <authorList>
            <consortium name="The Broad Institute Genomics Platform"/>
            <consortium name="The Broad Institute Genome Sequencing Center for Infectious Disease"/>
            <person name="Wu L."/>
            <person name="Ma J."/>
        </authorList>
    </citation>
    <scope>NUCLEOTIDE SEQUENCE [LARGE SCALE GENOMIC DNA]</scope>
    <source>
        <strain evidence="4">JCM 6923</strain>
    </source>
</reference>
<gene>
    <name evidence="3" type="ORF">GCM10010422_47700</name>
</gene>
<name>A0ABP5ZCT4_9ACTN</name>